<comment type="caution">
    <text evidence="1">The sequence shown here is derived from an EMBL/GenBank/DDBJ whole genome shotgun (WGS) entry which is preliminary data.</text>
</comment>
<dbReference type="PROSITE" id="PS51257">
    <property type="entry name" value="PROKAR_LIPOPROTEIN"/>
    <property type="match status" value="1"/>
</dbReference>
<evidence type="ECO:0008006" key="3">
    <source>
        <dbReference type="Google" id="ProtNLM"/>
    </source>
</evidence>
<accession>A0A431U4E8</accession>
<evidence type="ECO:0000313" key="2">
    <source>
        <dbReference type="Proteomes" id="UP000282184"/>
    </source>
</evidence>
<organism evidence="1 2">
    <name type="scientific">Hymenobacter gummosus</name>
    <dbReference type="NCBI Taxonomy" id="1776032"/>
    <lineage>
        <taxon>Bacteria</taxon>
        <taxon>Pseudomonadati</taxon>
        <taxon>Bacteroidota</taxon>
        <taxon>Cytophagia</taxon>
        <taxon>Cytophagales</taxon>
        <taxon>Hymenobacteraceae</taxon>
        <taxon>Hymenobacter</taxon>
    </lineage>
</organism>
<evidence type="ECO:0000313" key="1">
    <source>
        <dbReference type="EMBL" id="RTQ50807.1"/>
    </source>
</evidence>
<dbReference type="RefSeq" id="WP_126692873.1">
    <property type="nucleotide sequence ID" value="NZ_RXOF01000004.1"/>
</dbReference>
<dbReference type="EMBL" id="RXOF01000004">
    <property type="protein sequence ID" value="RTQ50807.1"/>
    <property type="molecule type" value="Genomic_DNA"/>
</dbReference>
<dbReference type="AlphaFoldDB" id="A0A431U4E8"/>
<keyword evidence="2" id="KW-1185">Reference proteome</keyword>
<gene>
    <name evidence="1" type="ORF">EJV47_09305</name>
</gene>
<reference evidence="1 2" key="1">
    <citation type="submission" date="2018-12" db="EMBL/GenBank/DDBJ databases">
        <title>Hymenobacter gummosus sp. nov., isolated from a spring.</title>
        <authorList>
            <person name="Nie L."/>
        </authorList>
    </citation>
    <scope>NUCLEOTIDE SEQUENCE [LARGE SCALE GENOMIC DNA]</scope>
    <source>
        <strain evidence="1 2">KCTC 52166</strain>
    </source>
</reference>
<dbReference type="OrthoDB" id="875142at2"/>
<protein>
    <recommendedName>
        <fullName evidence="3">DUF3575 domain-containing protein</fullName>
    </recommendedName>
</protein>
<name>A0A431U4E8_9BACT</name>
<dbReference type="Proteomes" id="UP000282184">
    <property type="component" value="Unassembled WGS sequence"/>
</dbReference>
<sequence>MRHAIPLLLSTLTACTIYTPLQPPAPDIQAKGQMQAGLGVRMSTHVEGSAVYAPLNHVMVRVAGGGTPLPASGPTLKFASGQIEGGLGTYWPLGQHWLAGGLGGLAAGRSRLHYPQSAELEDYRARFRRSYGEVYLHHYISPYVALGTSYRLNQVRYSTFTNAGLPTTVRSVVRSEPLLFVRAGDDLRTEAGAIQAQLSVGLSMAHGPRERLMDDIILDLPMHRAKFSTFYTTLSVVIRPHLLRRKAQ</sequence>
<proteinExistence type="predicted"/>